<dbReference type="AlphaFoldDB" id="A0A836BRV1"/>
<evidence type="ECO:0000313" key="3">
    <source>
        <dbReference type="EMBL" id="KAG2486565.1"/>
    </source>
</evidence>
<dbReference type="GO" id="GO:0005524">
    <property type="term" value="F:ATP binding"/>
    <property type="evidence" value="ECO:0007669"/>
    <property type="project" value="InterPro"/>
</dbReference>
<comment type="caution">
    <text evidence="3">The sequence shown here is derived from an EMBL/GenBank/DDBJ whole genome shotgun (WGS) entry which is preliminary data.</text>
</comment>
<dbReference type="InterPro" id="IPR011009">
    <property type="entry name" value="Kinase-like_dom_sf"/>
</dbReference>
<organism evidence="3 4">
    <name type="scientific">Edaphochlamys debaryana</name>
    <dbReference type="NCBI Taxonomy" id="47281"/>
    <lineage>
        <taxon>Eukaryota</taxon>
        <taxon>Viridiplantae</taxon>
        <taxon>Chlorophyta</taxon>
        <taxon>core chlorophytes</taxon>
        <taxon>Chlorophyceae</taxon>
        <taxon>CS clade</taxon>
        <taxon>Chlamydomonadales</taxon>
        <taxon>Chlamydomonadales incertae sedis</taxon>
        <taxon>Edaphochlamys</taxon>
    </lineage>
</organism>
<evidence type="ECO:0000259" key="2">
    <source>
        <dbReference type="PROSITE" id="PS50011"/>
    </source>
</evidence>
<evidence type="ECO:0000313" key="4">
    <source>
        <dbReference type="Proteomes" id="UP000612055"/>
    </source>
</evidence>
<feature type="compositionally biased region" description="Basic and acidic residues" evidence="1">
    <location>
        <begin position="30"/>
        <end position="47"/>
    </location>
</feature>
<gene>
    <name evidence="3" type="ORF">HYH03_014735</name>
</gene>
<dbReference type="Pfam" id="PF00069">
    <property type="entry name" value="Pkinase"/>
    <property type="match status" value="1"/>
</dbReference>
<feature type="region of interest" description="Disordered" evidence="1">
    <location>
        <begin position="113"/>
        <end position="168"/>
    </location>
</feature>
<dbReference type="PANTHER" id="PTHR44329:SF214">
    <property type="entry name" value="PROTEIN KINASE DOMAIN-CONTAINING PROTEIN"/>
    <property type="match status" value="1"/>
</dbReference>
<reference evidence="3" key="1">
    <citation type="journal article" date="2020" name="bioRxiv">
        <title>Comparative genomics of Chlamydomonas.</title>
        <authorList>
            <person name="Craig R.J."/>
            <person name="Hasan A.R."/>
            <person name="Ness R.W."/>
            <person name="Keightley P.D."/>
        </authorList>
    </citation>
    <scope>NUCLEOTIDE SEQUENCE</scope>
    <source>
        <strain evidence="3">CCAP 11/70</strain>
    </source>
</reference>
<accession>A0A836BRV1</accession>
<keyword evidence="4" id="KW-1185">Reference proteome</keyword>
<feature type="region of interest" description="Disordered" evidence="1">
    <location>
        <begin position="349"/>
        <end position="371"/>
    </location>
</feature>
<dbReference type="EMBL" id="JAEHOE010000110">
    <property type="protein sequence ID" value="KAG2486565.1"/>
    <property type="molecule type" value="Genomic_DNA"/>
</dbReference>
<dbReference type="Proteomes" id="UP000612055">
    <property type="component" value="Unassembled WGS sequence"/>
</dbReference>
<dbReference type="GO" id="GO:0004674">
    <property type="term" value="F:protein serine/threonine kinase activity"/>
    <property type="evidence" value="ECO:0007669"/>
    <property type="project" value="TreeGrafter"/>
</dbReference>
<proteinExistence type="predicted"/>
<feature type="compositionally biased region" description="Low complexity" evidence="1">
    <location>
        <begin position="359"/>
        <end position="371"/>
    </location>
</feature>
<dbReference type="PROSITE" id="PS50011">
    <property type="entry name" value="PROTEIN_KINASE_DOM"/>
    <property type="match status" value="1"/>
</dbReference>
<feature type="domain" description="Protein kinase" evidence="2">
    <location>
        <begin position="219"/>
        <end position="591"/>
    </location>
</feature>
<dbReference type="SMART" id="SM00220">
    <property type="entry name" value="S_TKc"/>
    <property type="match status" value="1"/>
</dbReference>
<dbReference type="PANTHER" id="PTHR44329">
    <property type="entry name" value="SERINE/THREONINE-PROTEIN KINASE TNNI3K-RELATED"/>
    <property type="match status" value="1"/>
</dbReference>
<feature type="region of interest" description="Disordered" evidence="1">
    <location>
        <begin position="1"/>
        <end position="63"/>
    </location>
</feature>
<sequence>MTARRLALRLPESPQRGVWDVPRSESSAGQRREEASPTERRHFHLETSEQPSSPPRLSCSSADDGFPVDVPAADLMLRRGAAHAVDYEVAAFERSMILEQRVRFAAPSSLDFGHSASAHPQSTINGPPETGTPKGGGGAGDAWSGNRATDLSPRADADVHSAPASTHACHSLAQQQAAVRALSGFDAYTSDRDYRDLPGMLSSTVHISATDRPVASPLDLLGDCTGLKAYGGAQKLEHGLLLGRVDAEGSSTQVAIRVRRPELPVRAFAQMVCNGLATTTAAARVRHPNLAHVYDVRTCVLTDERHPPADSKPSSGPPVTARLQGFLQDQGWDAGAFGGAQTCGLLTDPSMPQRPSRLGPGRSSPAVGAGPGAAAGRTVMLTLTEYCPKGNLLVASCRRPSPFLASPSWPLRVAQHSLLRTAREMASGLRALHTAGLAHGSLRPSNVLLAAARADRRGFVARLADAGSASLAAAVRSRGPEEHGCLVVASPEGLVNEALLFTPAADIYSLGMLLYLMAHGEMPFQGQHLVTTLLSVARGGLEPEWRSGPLCTGGQHAHLQPLVRRCTAFDPAQRPTAEEVLAELGRLEAALQAAAPRPLRP</sequence>
<name>A0A836BRV1_9CHLO</name>
<protein>
    <recommendedName>
        <fullName evidence="2">Protein kinase domain-containing protein</fullName>
    </recommendedName>
</protein>
<dbReference type="InterPro" id="IPR000719">
    <property type="entry name" value="Prot_kinase_dom"/>
</dbReference>
<dbReference type="SUPFAM" id="SSF56112">
    <property type="entry name" value="Protein kinase-like (PK-like)"/>
    <property type="match status" value="1"/>
</dbReference>
<evidence type="ECO:0000256" key="1">
    <source>
        <dbReference type="SAM" id="MobiDB-lite"/>
    </source>
</evidence>
<dbReference type="Gene3D" id="1.10.510.10">
    <property type="entry name" value="Transferase(Phosphotransferase) domain 1"/>
    <property type="match status" value="1"/>
</dbReference>
<dbReference type="InterPro" id="IPR051681">
    <property type="entry name" value="Ser/Thr_Kinases-Pseudokinases"/>
</dbReference>
<dbReference type="OrthoDB" id="547933at2759"/>